<dbReference type="KEGG" id="nsr:NS506_03122"/>
<evidence type="ECO:0000313" key="4">
    <source>
        <dbReference type="Proteomes" id="UP000180166"/>
    </source>
</evidence>
<evidence type="ECO:0000313" key="3">
    <source>
        <dbReference type="EMBL" id="APA97178.1"/>
    </source>
</evidence>
<proteinExistence type="predicted"/>
<organism evidence="3 4">
    <name type="scientific">Nocardia seriolae</name>
    <dbReference type="NCBI Taxonomy" id="37332"/>
    <lineage>
        <taxon>Bacteria</taxon>
        <taxon>Bacillati</taxon>
        <taxon>Actinomycetota</taxon>
        <taxon>Actinomycetes</taxon>
        <taxon>Mycobacteriales</taxon>
        <taxon>Nocardiaceae</taxon>
        <taxon>Nocardia</taxon>
    </lineage>
</organism>
<dbReference type="AlphaFoldDB" id="A0ABC8ASN1"/>
<dbReference type="PROSITE" id="PS51257">
    <property type="entry name" value="PROKAR_LIPOPROTEIN"/>
    <property type="match status" value="1"/>
</dbReference>
<protein>
    <recommendedName>
        <fullName evidence="5">Lipoprotein</fullName>
    </recommendedName>
</protein>
<gene>
    <name evidence="3" type="ORF">NS506_03122</name>
</gene>
<dbReference type="EMBL" id="CP017839">
    <property type="protein sequence ID" value="APA97178.1"/>
    <property type="molecule type" value="Genomic_DNA"/>
</dbReference>
<feature type="compositionally biased region" description="Low complexity" evidence="1">
    <location>
        <begin position="41"/>
        <end position="68"/>
    </location>
</feature>
<keyword evidence="2" id="KW-0732">Signal</keyword>
<sequence length="154" mass="15933">MDRGMSRWVRRAPLVLAGVAAVALTAACGDNSSTGSTQPKGSGSPLTSTSAGPSTTGAPTTPATGAGLNVTDDQAKQLCDLLRPQLSDWRVQTPTMDKFSLNATVIQWAAQNNLFLPNERGVADRVTTKACPDVRDQILSAVEIPNLSAGLVAG</sequence>
<feature type="chain" id="PRO_5044756428" description="Lipoprotein" evidence="2">
    <location>
        <begin position="27"/>
        <end position="154"/>
    </location>
</feature>
<reference evidence="3 4" key="1">
    <citation type="submission" date="2016-10" db="EMBL/GenBank/DDBJ databases">
        <title>Genome sequence of Nocardia seriolae strain EM150506, isolated from Anguila japonica.</title>
        <authorList>
            <person name="Han H.-J."/>
        </authorList>
    </citation>
    <scope>NUCLEOTIDE SEQUENCE [LARGE SCALE GENOMIC DNA]</scope>
    <source>
        <strain evidence="3 4">EM150506</strain>
    </source>
</reference>
<dbReference type="Proteomes" id="UP000180166">
    <property type="component" value="Chromosome"/>
</dbReference>
<feature type="compositionally biased region" description="Polar residues" evidence="1">
    <location>
        <begin position="30"/>
        <end position="40"/>
    </location>
</feature>
<evidence type="ECO:0000256" key="2">
    <source>
        <dbReference type="SAM" id="SignalP"/>
    </source>
</evidence>
<evidence type="ECO:0000256" key="1">
    <source>
        <dbReference type="SAM" id="MobiDB-lite"/>
    </source>
</evidence>
<name>A0ABC8ASN1_9NOCA</name>
<feature type="region of interest" description="Disordered" evidence="1">
    <location>
        <begin position="30"/>
        <end position="69"/>
    </location>
</feature>
<accession>A0ABC8ASN1</accession>
<feature type="signal peptide" evidence="2">
    <location>
        <begin position="1"/>
        <end position="26"/>
    </location>
</feature>
<evidence type="ECO:0008006" key="5">
    <source>
        <dbReference type="Google" id="ProtNLM"/>
    </source>
</evidence>